<evidence type="ECO:0000313" key="2">
    <source>
        <dbReference type="Proteomes" id="UP000253741"/>
    </source>
</evidence>
<dbReference type="GO" id="GO:0003677">
    <property type="term" value="F:DNA binding"/>
    <property type="evidence" value="ECO:0007669"/>
    <property type="project" value="UniProtKB-KW"/>
</dbReference>
<name>A0A370B9L2_9ACTN</name>
<dbReference type="OrthoDB" id="3292949at2"/>
<reference evidence="1 2" key="1">
    <citation type="submission" date="2018-07" db="EMBL/GenBank/DDBJ databases">
        <title>Streptomyces species from bats.</title>
        <authorList>
            <person name="Dunlap C."/>
        </authorList>
    </citation>
    <scope>NUCLEOTIDE SEQUENCE [LARGE SCALE GENOMIC DNA]</scope>
    <source>
        <strain evidence="1 2">AC230</strain>
    </source>
</reference>
<dbReference type="Gene3D" id="3.40.50.1010">
    <property type="entry name" value="5'-nuclease"/>
    <property type="match status" value="1"/>
</dbReference>
<sequence>MTGQGGTLVLDSEGLSKVALDDRRVMSLVRGAQDEDMRVVASVLTLIEAHHRRVNQPRFDWVVSRLVVEPVSEAIGRKAMALLKDAGLHGHKYAIDAVVAATALQARRPAMILTSDPEDLELLCGRDIRIVKV</sequence>
<dbReference type="AlphaFoldDB" id="A0A370B9L2"/>
<gene>
    <name evidence="1" type="ORF">DVH02_21900</name>
</gene>
<keyword evidence="1" id="KW-0238">DNA-binding</keyword>
<accession>A0A370B9L2</accession>
<evidence type="ECO:0000313" key="1">
    <source>
        <dbReference type="EMBL" id="RDG36115.1"/>
    </source>
</evidence>
<dbReference type="Proteomes" id="UP000253741">
    <property type="component" value="Unassembled WGS sequence"/>
</dbReference>
<dbReference type="EMBL" id="QQNA01000178">
    <property type="protein sequence ID" value="RDG36115.1"/>
    <property type="molecule type" value="Genomic_DNA"/>
</dbReference>
<proteinExistence type="predicted"/>
<protein>
    <submittedName>
        <fullName evidence="1">DNA-binding protein</fullName>
    </submittedName>
</protein>
<organism evidence="1 2">
    <name type="scientific">Streptomyces corynorhini</name>
    <dbReference type="NCBI Taxonomy" id="2282652"/>
    <lineage>
        <taxon>Bacteria</taxon>
        <taxon>Bacillati</taxon>
        <taxon>Actinomycetota</taxon>
        <taxon>Actinomycetes</taxon>
        <taxon>Kitasatosporales</taxon>
        <taxon>Streptomycetaceae</taxon>
        <taxon>Streptomyces</taxon>
    </lineage>
</organism>
<dbReference type="InterPro" id="IPR029060">
    <property type="entry name" value="PIN-like_dom_sf"/>
</dbReference>
<comment type="caution">
    <text evidence="1">The sequence shown here is derived from an EMBL/GenBank/DDBJ whole genome shotgun (WGS) entry which is preliminary data.</text>
</comment>
<dbReference type="RefSeq" id="WP_114625526.1">
    <property type="nucleotide sequence ID" value="NZ_QQNA01000178.1"/>
</dbReference>
<keyword evidence="2" id="KW-1185">Reference proteome</keyword>
<dbReference type="SUPFAM" id="SSF88723">
    <property type="entry name" value="PIN domain-like"/>
    <property type="match status" value="1"/>
</dbReference>